<gene>
    <name evidence="2" type="ORF">MTR64_15850</name>
</gene>
<comment type="caution">
    <text evidence="2">The sequence shown here is derived from an EMBL/GenBank/DDBJ whole genome shotgun (WGS) entry which is preliminary data.</text>
</comment>
<evidence type="ECO:0000259" key="1">
    <source>
        <dbReference type="Pfam" id="PF13439"/>
    </source>
</evidence>
<sequence length="389" mass="42940">MRIAYISLASPLSRRSWSGIPWYSLRALQQRFPDIHVVDTPRLDRIVEKLGAAEHFGVTVRRNPLVSCLYQRIINEALERIQPDAVVGVGSAHKLALIDQKWPLVYVADALYGTVVDYYHKYRGYTARAKASGNDLQRKLLAHTDRVLVASSWAAEEAIERYDLPPGKVSVAPLGANIDNVPAFANPPATGPLRLIFVGYAWERKGGPLVLDIWRELYRRTQGNTELHIIGSRPKAARGLDGVIVHGAINKNDPAAYKTFTDLYQSAHFLIMPSRQEAYGIVYCEAAAFGRPAVAAKTGGVAMIVQDDVTGLLLPLDTSPEAYADRILSLWRDTGRYQAMCHAARKDFEERLNWTCWSQSVETAIRETVASRTSANVSGAVSPKAGSAV</sequence>
<dbReference type="RefSeq" id="WP_243995393.1">
    <property type="nucleotide sequence ID" value="NZ_JALHLE010000027.1"/>
</dbReference>
<dbReference type="CDD" id="cd03801">
    <property type="entry name" value="GT4_PimA-like"/>
    <property type="match status" value="1"/>
</dbReference>
<name>A0ABT0B5G3_9SPHN</name>
<keyword evidence="3" id="KW-1185">Reference proteome</keyword>
<dbReference type="Pfam" id="PF13692">
    <property type="entry name" value="Glyco_trans_1_4"/>
    <property type="match status" value="1"/>
</dbReference>
<evidence type="ECO:0000313" key="2">
    <source>
        <dbReference type="EMBL" id="MCJ2180044.1"/>
    </source>
</evidence>
<dbReference type="SUPFAM" id="SSF53756">
    <property type="entry name" value="UDP-Glycosyltransferase/glycogen phosphorylase"/>
    <property type="match status" value="1"/>
</dbReference>
<accession>A0ABT0B5G3</accession>
<dbReference type="Proteomes" id="UP001162880">
    <property type="component" value="Unassembled WGS sequence"/>
</dbReference>
<dbReference type="Gene3D" id="3.40.50.2000">
    <property type="entry name" value="Glycogen Phosphorylase B"/>
    <property type="match status" value="2"/>
</dbReference>
<feature type="domain" description="Glycosyltransferase subfamily 4-like N-terminal" evidence="1">
    <location>
        <begin position="26"/>
        <end position="179"/>
    </location>
</feature>
<reference evidence="2" key="1">
    <citation type="submission" date="2022-03" db="EMBL/GenBank/DDBJ databases">
        <title>Identification of a novel bacterium isolated from mangrove sediments.</title>
        <authorList>
            <person name="Pan X."/>
        </authorList>
    </citation>
    <scope>NUCLEOTIDE SEQUENCE</scope>
    <source>
        <strain evidence="2">B2580</strain>
    </source>
</reference>
<dbReference type="EMBL" id="JALHLE010000027">
    <property type="protein sequence ID" value="MCJ2180044.1"/>
    <property type="molecule type" value="Genomic_DNA"/>
</dbReference>
<dbReference type="InterPro" id="IPR028098">
    <property type="entry name" value="Glyco_trans_4-like_N"/>
</dbReference>
<dbReference type="Pfam" id="PF13439">
    <property type="entry name" value="Glyco_transf_4"/>
    <property type="match status" value="1"/>
</dbReference>
<protein>
    <submittedName>
        <fullName evidence="2">Glycosyltransferase family 4 protein</fullName>
    </submittedName>
</protein>
<organism evidence="2 3">
    <name type="scientific">Novosphingobium album</name>
    <name type="common">ex Hu et al. 2023</name>
    <dbReference type="NCBI Taxonomy" id="2930093"/>
    <lineage>
        <taxon>Bacteria</taxon>
        <taxon>Pseudomonadati</taxon>
        <taxon>Pseudomonadota</taxon>
        <taxon>Alphaproteobacteria</taxon>
        <taxon>Sphingomonadales</taxon>
        <taxon>Sphingomonadaceae</taxon>
        <taxon>Novosphingobium</taxon>
    </lineage>
</organism>
<evidence type="ECO:0000313" key="3">
    <source>
        <dbReference type="Proteomes" id="UP001162880"/>
    </source>
</evidence>
<dbReference type="PANTHER" id="PTHR12526:SF637">
    <property type="entry name" value="GLYCOSYLTRANSFERASE EPSF-RELATED"/>
    <property type="match status" value="1"/>
</dbReference>
<dbReference type="PANTHER" id="PTHR12526">
    <property type="entry name" value="GLYCOSYLTRANSFERASE"/>
    <property type="match status" value="1"/>
</dbReference>
<proteinExistence type="predicted"/>